<dbReference type="InterPro" id="IPR043129">
    <property type="entry name" value="ATPase_NBD"/>
</dbReference>
<dbReference type="Gene3D" id="3.30.1490.300">
    <property type="match status" value="1"/>
</dbReference>
<dbReference type="Gene3D" id="3.30.420.40">
    <property type="match status" value="2"/>
</dbReference>
<dbReference type="PIRSF" id="PIRSF019169">
    <property type="entry name" value="PilM"/>
    <property type="match status" value="1"/>
</dbReference>
<dbReference type="Proteomes" id="UP000216789">
    <property type="component" value="Unassembled WGS sequence"/>
</dbReference>
<organism evidence="1 2">
    <name type="scientific">Bifidobacterium pseudocatenulatum</name>
    <dbReference type="NCBI Taxonomy" id="28026"/>
    <lineage>
        <taxon>Bacteria</taxon>
        <taxon>Bacillati</taxon>
        <taxon>Actinomycetota</taxon>
        <taxon>Actinomycetes</taxon>
        <taxon>Bifidobacteriales</taxon>
        <taxon>Bifidobacteriaceae</taxon>
        <taxon>Bifidobacterium</taxon>
    </lineage>
</organism>
<evidence type="ECO:0000313" key="2">
    <source>
        <dbReference type="Proteomes" id="UP000216789"/>
    </source>
</evidence>
<dbReference type="NCBIfam" id="TIGR01175">
    <property type="entry name" value="pilM"/>
    <property type="match status" value="1"/>
</dbReference>
<dbReference type="Pfam" id="PF11104">
    <property type="entry name" value="PilM_2"/>
    <property type="match status" value="1"/>
</dbReference>
<dbReference type="RefSeq" id="WP_095279823.1">
    <property type="nucleotide sequence ID" value="NZ_MNLB01000009.1"/>
</dbReference>
<proteinExistence type="predicted"/>
<dbReference type="SUPFAM" id="SSF53067">
    <property type="entry name" value="Actin-like ATPase domain"/>
    <property type="match status" value="2"/>
</dbReference>
<dbReference type="AlphaFoldDB" id="A0A267WKB4"/>
<protein>
    <submittedName>
        <fullName evidence="1">Pilus assembly protein PilM</fullName>
    </submittedName>
</protein>
<dbReference type="PANTHER" id="PTHR32432">
    <property type="entry name" value="CELL DIVISION PROTEIN FTSA-RELATED"/>
    <property type="match status" value="1"/>
</dbReference>
<dbReference type="InterPro" id="IPR050696">
    <property type="entry name" value="FtsA/MreB"/>
</dbReference>
<dbReference type="PANTHER" id="PTHR32432:SF3">
    <property type="entry name" value="ETHANOLAMINE UTILIZATION PROTEIN EUTJ"/>
    <property type="match status" value="1"/>
</dbReference>
<evidence type="ECO:0000313" key="1">
    <source>
        <dbReference type="EMBL" id="PAC73072.1"/>
    </source>
</evidence>
<sequence length="348" mass="37626">MRSITALSIANDAIRAAVIADPYSDLPTIKHFQAIPLPNGAVVDGEVVDHDVVAGLLNTLVKRFKFPREDTALVYSSRRMVFREADFPYMSLNDLKSTLPFQAKGMIPLPIEESELDFVPLNVIDSEQGKQLYGILVATLRNGLEKTARTAEDAGFVITSIDAGPFALARLFADTNQQQTEAVVNISGNGTDVIVLENGQPAYMRVVPSGADDVTDAIANALSISFEDAERIKNQIGLQNVTGDERLEKAEEVIRETTAQLIVGIRNTLNLYDVDHAGGTISGVVLTGTGARLIGLPPVLASSINKVVRIGDPFIRFRLSKEVERQNIMAHAIDLGAVLGLVIGKKPR</sequence>
<reference evidence="1 2" key="1">
    <citation type="journal article" date="2017" name="ISME J.">
        <title>Unveiling bifidobacterial biogeography across the mammalian branch of the tree of life.</title>
        <authorList>
            <person name="Milani C."/>
            <person name="Mangifesta M."/>
            <person name="Mancabelli L."/>
            <person name="Lugli G.A."/>
            <person name="James K."/>
            <person name="Duranti S."/>
            <person name="Turroni F."/>
            <person name="Ferrario C."/>
            <person name="Ossiprandi M.C."/>
            <person name="van Sinderen D."/>
            <person name="Ventura M."/>
        </authorList>
    </citation>
    <scope>NUCLEOTIDE SEQUENCE [LARGE SCALE GENOMIC DNA]</scope>
    <source>
        <strain evidence="1 2">1E</strain>
    </source>
</reference>
<dbReference type="EMBL" id="MNLB01000009">
    <property type="protein sequence ID" value="PAC73072.1"/>
    <property type="molecule type" value="Genomic_DNA"/>
</dbReference>
<accession>A0A267WKB4</accession>
<name>A0A267WKB4_BIFPS</name>
<dbReference type="InterPro" id="IPR005883">
    <property type="entry name" value="PilM"/>
</dbReference>
<dbReference type="CDD" id="cd24049">
    <property type="entry name" value="ASKHA_NBD_PilM"/>
    <property type="match status" value="1"/>
</dbReference>
<gene>
    <name evidence="1" type="ORF">BPS1E_1546</name>
</gene>
<comment type="caution">
    <text evidence="1">The sequence shown here is derived from an EMBL/GenBank/DDBJ whole genome shotgun (WGS) entry which is preliminary data.</text>
</comment>